<evidence type="ECO:0000313" key="3">
    <source>
        <dbReference type="EMBL" id="ODR52208.1"/>
    </source>
</evidence>
<protein>
    <recommendedName>
        <fullName evidence="7">Bacterial membrane protein YfhO</fullName>
    </recommendedName>
</protein>
<feature type="transmembrane region" description="Helical" evidence="2">
    <location>
        <begin position="252"/>
        <end position="272"/>
    </location>
</feature>
<proteinExistence type="predicted"/>
<feature type="transmembrane region" description="Helical" evidence="2">
    <location>
        <begin position="182"/>
        <end position="201"/>
    </location>
</feature>
<dbReference type="EMBL" id="MEHD01000025">
    <property type="protein sequence ID" value="ODR54750.1"/>
    <property type="molecule type" value="Genomic_DNA"/>
</dbReference>
<dbReference type="Pfam" id="PF09586">
    <property type="entry name" value="YfhO"/>
    <property type="match status" value="2"/>
</dbReference>
<name>A0A1E3UIP5_9FIRM</name>
<feature type="transmembrane region" description="Helical" evidence="2">
    <location>
        <begin position="156"/>
        <end position="175"/>
    </location>
</feature>
<evidence type="ECO:0000313" key="6">
    <source>
        <dbReference type="Proteomes" id="UP000094869"/>
    </source>
</evidence>
<feature type="transmembrane region" description="Helical" evidence="2">
    <location>
        <begin position="104"/>
        <end position="123"/>
    </location>
</feature>
<evidence type="ECO:0000313" key="4">
    <source>
        <dbReference type="EMBL" id="ODR54750.1"/>
    </source>
</evidence>
<evidence type="ECO:0000256" key="1">
    <source>
        <dbReference type="SAM" id="MobiDB-lite"/>
    </source>
</evidence>
<dbReference type="InterPro" id="IPR018580">
    <property type="entry name" value="Uncharacterised_YfhO"/>
</dbReference>
<dbReference type="AlphaFoldDB" id="A0A1E3UIP5"/>
<feature type="transmembrane region" description="Helical" evidence="2">
    <location>
        <begin position="432"/>
        <end position="454"/>
    </location>
</feature>
<sequence>MKFAQNMKAGLTVRKKGSQAADGSPSFRSRIRSNWVCLLSFAIPFLIMLTIFIINGIFPFGDESFMHSDMYHQYVPFLSEMLSKLHSGDSMTYSWNVGVGSNFLALYAYYMASPFNWLVVLFPAKYLIEFMSYLVILKIGFCGFTFAWYLTRHFKTRSAVVVPFAVFYAMSGYLAAYNWNVMWLDCIFLFPLIALGLEKLVTEGKYKLYCISLGLCILSNYYISIMVCIFLVLYFLVLVLTNCHTFRHMGKAVLRFALFSALAGGMAAILLIPEYSALHLTKFSDINFPSKLTFYFSTIDMLARHCMDVAVETGLDHWPNIYCGVAIFLLVPLYLSNSKISLRDKALRIGLLAFMLVSFSTNMLNFIWHGMNYPDSLPCRQSFMYIFLLLTLCCEAVMRIRECSYKALGVSFCISMGFVLLCEKIIDNEEAFPVETFILTAAFLCLYGIFLYYYKKRSFSLKLLAILTLLAVTAESAVNMYQTSVSVTSRSKYLENHDNYRILVERIREEDPDFYRFEKFSRVTKNDGTMIGYPTASLFSSTANGHVEEFYEKLGMSHSKVFYCFDGATPFTSSLLSVRYMFSKSSQEDPNLYTLIDSQGDIYLYECKYTLPLGFMVNNHPGFNISSGDSQTASGEVGEGGSQEQPGTETENAGALDEFLGNIEDTQTDVLEKVLDREGSNPVETQNLMVRALGLDEALFSSVGTEQDGAATVITAQQSGHYYAYVNDSKVDTLKMESEALSKSFTKLKYRYICDLGWHDEGDVISLHSEDSTSLNVSAYRLNETVMAGAIDILSQESMTVDSFDSTHIKGHIDVSRPGELILSVPYEPGWKILVDGEKVQAGLFDDTFISLSLEPGEHTIEMHYYPTGLTLGIVISSLCLAGFIAIIVLERRRRRSPDKKAADRSDLP</sequence>
<feature type="transmembrane region" description="Helical" evidence="2">
    <location>
        <begin position="130"/>
        <end position="150"/>
    </location>
</feature>
<gene>
    <name evidence="3" type="ORF">BEI59_11945</name>
    <name evidence="4" type="ORF">BEI63_17640</name>
</gene>
<evidence type="ECO:0008006" key="7">
    <source>
        <dbReference type="Google" id="ProtNLM"/>
    </source>
</evidence>
<evidence type="ECO:0000256" key="2">
    <source>
        <dbReference type="SAM" id="Phobius"/>
    </source>
</evidence>
<reference evidence="4 6" key="1">
    <citation type="submission" date="2016-08" db="EMBL/GenBank/DDBJ databases">
        <title>Characterization of Isolates of Eisenbergiella tayi Derived from Blood Cultures, Using Whole Genome Sequencing.</title>
        <authorList>
            <person name="Bernier A.-M."/>
            <person name="Burdz T."/>
            <person name="Wiebe D."/>
            <person name="Bernard K."/>
        </authorList>
    </citation>
    <scope>NUCLEOTIDE SEQUENCE [LARGE SCALE GENOMIC DNA]</scope>
    <source>
        <strain evidence="4 6">NML120146</strain>
    </source>
</reference>
<reference evidence="3 5" key="2">
    <citation type="submission" date="2016-08" db="EMBL/GenBank/DDBJ databases">
        <authorList>
            <person name="Seilhamer J.J."/>
        </authorList>
    </citation>
    <scope>NUCLEOTIDE SEQUENCE [LARGE SCALE GENOMIC DNA]</scope>
    <source>
        <strain evidence="3 5">NML150140-1</strain>
    </source>
</reference>
<feature type="region of interest" description="Disordered" evidence="1">
    <location>
        <begin position="626"/>
        <end position="652"/>
    </location>
</feature>
<keyword evidence="2" id="KW-0472">Membrane</keyword>
<keyword evidence="6" id="KW-1185">Reference proteome</keyword>
<feature type="transmembrane region" description="Helical" evidence="2">
    <location>
        <begin position="35"/>
        <end position="58"/>
    </location>
</feature>
<dbReference type="PANTHER" id="PTHR38454:SF1">
    <property type="entry name" value="INTEGRAL MEMBRANE PROTEIN"/>
    <property type="match status" value="1"/>
</dbReference>
<evidence type="ECO:0000313" key="5">
    <source>
        <dbReference type="Proteomes" id="UP000094271"/>
    </source>
</evidence>
<comment type="caution">
    <text evidence="3">The sequence shown here is derived from an EMBL/GenBank/DDBJ whole genome shotgun (WGS) entry which is preliminary data.</text>
</comment>
<feature type="transmembrane region" description="Helical" evidence="2">
    <location>
        <begin position="221"/>
        <end position="240"/>
    </location>
</feature>
<feature type="transmembrane region" description="Helical" evidence="2">
    <location>
        <begin position="870"/>
        <end position="890"/>
    </location>
</feature>
<dbReference type="EMBL" id="MEHA01000007">
    <property type="protein sequence ID" value="ODR52208.1"/>
    <property type="molecule type" value="Genomic_DNA"/>
</dbReference>
<dbReference type="Proteomes" id="UP000094271">
    <property type="component" value="Unassembled WGS sequence"/>
</dbReference>
<keyword evidence="2" id="KW-1133">Transmembrane helix</keyword>
<keyword evidence="2" id="KW-0812">Transmembrane</keyword>
<feature type="transmembrane region" description="Helical" evidence="2">
    <location>
        <begin position="317"/>
        <end position="335"/>
    </location>
</feature>
<accession>A0A1E3UIP5</accession>
<dbReference type="OrthoDB" id="9815466at2"/>
<feature type="transmembrane region" description="Helical" evidence="2">
    <location>
        <begin position="407"/>
        <end position="426"/>
    </location>
</feature>
<dbReference type="RefSeq" id="WP_069410047.1">
    <property type="nucleotide sequence ID" value="NZ_DBFYTW010000421.1"/>
</dbReference>
<feature type="region of interest" description="Disordered" evidence="1">
    <location>
        <begin position="1"/>
        <end position="25"/>
    </location>
</feature>
<feature type="transmembrane region" description="Helical" evidence="2">
    <location>
        <begin position="461"/>
        <end position="481"/>
    </location>
</feature>
<dbReference type="Proteomes" id="UP000094869">
    <property type="component" value="Unassembled WGS sequence"/>
</dbReference>
<organism evidence="3 5">
    <name type="scientific">Eisenbergiella tayi</name>
    <dbReference type="NCBI Taxonomy" id="1432052"/>
    <lineage>
        <taxon>Bacteria</taxon>
        <taxon>Bacillati</taxon>
        <taxon>Bacillota</taxon>
        <taxon>Clostridia</taxon>
        <taxon>Lachnospirales</taxon>
        <taxon>Lachnospiraceae</taxon>
        <taxon>Eisenbergiella</taxon>
    </lineage>
</organism>
<feature type="transmembrane region" description="Helical" evidence="2">
    <location>
        <begin position="383"/>
        <end position="400"/>
    </location>
</feature>
<feature type="transmembrane region" description="Helical" evidence="2">
    <location>
        <begin position="347"/>
        <end position="371"/>
    </location>
</feature>
<dbReference type="PANTHER" id="PTHR38454">
    <property type="entry name" value="INTEGRAL MEMBRANE PROTEIN-RELATED"/>
    <property type="match status" value="1"/>
</dbReference>